<dbReference type="NCBIfam" id="NF041023">
    <property type="entry name" value="PP0621_fam"/>
    <property type="match status" value="1"/>
</dbReference>
<evidence type="ECO:0000313" key="2">
    <source>
        <dbReference type="Proteomes" id="UP000006380"/>
    </source>
</evidence>
<dbReference type="Proteomes" id="UP000006380">
    <property type="component" value="Chromosome"/>
</dbReference>
<organism evidence="1 2">
    <name type="scientific">Campylobacter curvus (strain 525.92)</name>
    <dbReference type="NCBI Taxonomy" id="360105"/>
    <lineage>
        <taxon>Bacteria</taxon>
        <taxon>Pseudomonadati</taxon>
        <taxon>Campylobacterota</taxon>
        <taxon>Epsilonproteobacteria</taxon>
        <taxon>Campylobacterales</taxon>
        <taxon>Campylobacteraceae</taxon>
        <taxon>Campylobacter</taxon>
    </lineage>
</organism>
<keyword evidence="2" id="KW-1185">Reference proteome</keyword>
<reference evidence="1" key="1">
    <citation type="submission" date="2016-07" db="EMBL/GenBank/DDBJ databases">
        <title>Comparative genomics of the Campylobacter concisus group.</title>
        <authorList>
            <person name="Miller W.G."/>
            <person name="Yee E."/>
            <person name="Chapman M.H."/>
            <person name="Huynh S."/>
            <person name="Bono J.L."/>
            <person name="On S.L.W."/>
            <person name="StLeger J."/>
            <person name="Foster G."/>
            <person name="Parker C.T."/>
        </authorList>
    </citation>
    <scope>NUCLEOTIDE SEQUENCE</scope>
    <source>
        <strain evidence="1">525.92</strain>
    </source>
</reference>
<dbReference type="HOGENOM" id="CLU_168222_2_0_7"/>
<dbReference type="STRING" id="360105.CCV52592_1344"/>
<dbReference type="RefSeq" id="WP_011992533.1">
    <property type="nucleotide sequence ID" value="NC_009715.2"/>
</dbReference>
<accession>A7GZM2</accession>
<protein>
    <recommendedName>
        <fullName evidence="3">Prokaryotic metallothionein</fullName>
    </recommendedName>
</protein>
<evidence type="ECO:0008006" key="3">
    <source>
        <dbReference type="Google" id="ProtNLM"/>
    </source>
</evidence>
<name>A7GZM2_CAMC5</name>
<sequence>MSKILIFLAILLAVYIVFFKMKKRGDKEAQNFVECAKCGTFVDTKETVLSSGRYICKECIKDERCN</sequence>
<dbReference type="AlphaFoldDB" id="A7GZM2"/>
<dbReference type="KEGG" id="ccv:CCV52592_1344"/>
<proteinExistence type="predicted"/>
<dbReference type="InterPro" id="IPR049708">
    <property type="entry name" value="PP0621-like"/>
</dbReference>
<dbReference type="EMBL" id="CP000767">
    <property type="protein sequence ID" value="EAT99460.1"/>
    <property type="molecule type" value="Genomic_DNA"/>
</dbReference>
<dbReference type="OrthoDB" id="5356091at2"/>
<evidence type="ECO:0000313" key="1">
    <source>
        <dbReference type="EMBL" id="EAT99460.1"/>
    </source>
</evidence>
<gene>
    <name evidence="1" type="ORF">CCV52592_1344</name>
</gene>